<organism evidence="1 2">
    <name type="scientific">Trichomonas vaginalis (strain ATCC PRA-98 / G3)</name>
    <dbReference type="NCBI Taxonomy" id="412133"/>
    <lineage>
        <taxon>Eukaryota</taxon>
        <taxon>Metamonada</taxon>
        <taxon>Parabasalia</taxon>
        <taxon>Trichomonadida</taxon>
        <taxon>Trichomonadidae</taxon>
        <taxon>Trichomonas</taxon>
    </lineage>
</organism>
<dbReference type="VEuPathDB" id="TrichDB:TVAG_181880"/>
<gene>
    <name evidence="1" type="ORF">TVAG_181880</name>
</gene>
<dbReference type="RefSeq" id="XP_001312261.1">
    <property type="nucleotide sequence ID" value="XM_001312260.1"/>
</dbReference>
<reference evidence="1" key="2">
    <citation type="journal article" date="2007" name="Science">
        <title>Draft genome sequence of the sexually transmitted pathogen Trichomonas vaginalis.</title>
        <authorList>
            <person name="Carlton J.M."/>
            <person name="Hirt R.P."/>
            <person name="Silva J.C."/>
            <person name="Delcher A.L."/>
            <person name="Schatz M."/>
            <person name="Zhao Q."/>
            <person name="Wortman J.R."/>
            <person name="Bidwell S.L."/>
            <person name="Alsmark U.C.M."/>
            <person name="Besteiro S."/>
            <person name="Sicheritz-Ponten T."/>
            <person name="Noel C.J."/>
            <person name="Dacks J.B."/>
            <person name="Foster P.G."/>
            <person name="Simillion C."/>
            <person name="Van de Peer Y."/>
            <person name="Miranda-Saavedra D."/>
            <person name="Barton G.J."/>
            <person name="Westrop G.D."/>
            <person name="Mueller S."/>
            <person name="Dessi D."/>
            <person name="Fiori P.L."/>
            <person name="Ren Q."/>
            <person name="Paulsen I."/>
            <person name="Zhang H."/>
            <person name="Bastida-Corcuera F.D."/>
            <person name="Simoes-Barbosa A."/>
            <person name="Brown M.T."/>
            <person name="Hayes R.D."/>
            <person name="Mukherjee M."/>
            <person name="Okumura C.Y."/>
            <person name="Schneider R."/>
            <person name="Smith A.J."/>
            <person name="Vanacova S."/>
            <person name="Villalvazo M."/>
            <person name="Haas B.J."/>
            <person name="Pertea M."/>
            <person name="Feldblyum T.V."/>
            <person name="Utterback T.R."/>
            <person name="Shu C.L."/>
            <person name="Osoegawa K."/>
            <person name="de Jong P.J."/>
            <person name="Hrdy I."/>
            <person name="Horvathova L."/>
            <person name="Zubacova Z."/>
            <person name="Dolezal P."/>
            <person name="Malik S.B."/>
            <person name="Logsdon J.M. Jr."/>
            <person name="Henze K."/>
            <person name="Gupta A."/>
            <person name="Wang C.C."/>
            <person name="Dunne R.L."/>
            <person name="Upcroft J.A."/>
            <person name="Upcroft P."/>
            <person name="White O."/>
            <person name="Salzberg S.L."/>
            <person name="Tang P."/>
            <person name="Chiu C.-H."/>
            <person name="Lee Y.-S."/>
            <person name="Embley T.M."/>
            <person name="Coombs G.H."/>
            <person name="Mottram J.C."/>
            <person name="Tachezy J."/>
            <person name="Fraser-Liggett C.M."/>
            <person name="Johnson P.J."/>
        </authorList>
    </citation>
    <scope>NUCLEOTIDE SEQUENCE [LARGE SCALE GENOMIC DNA]</scope>
    <source>
        <strain evidence="1">G3</strain>
    </source>
</reference>
<dbReference type="KEGG" id="tva:75635333"/>
<dbReference type="SMR" id="A2F6X0"/>
<dbReference type="Gene3D" id="3.80.10.10">
    <property type="entry name" value="Ribonuclease Inhibitor"/>
    <property type="match status" value="1"/>
</dbReference>
<reference evidence="1" key="1">
    <citation type="submission" date="2006-10" db="EMBL/GenBank/DDBJ databases">
        <authorList>
            <person name="Amadeo P."/>
            <person name="Zhao Q."/>
            <person name="Wortman J."/>
            <person name="Fraser-Liggett C."/>
            <person name="Carlton J."/>
        </authorList>
    </citation>
    <scope>NUCLEOTIDE SEQUENCE</scope>
    <source>
        <strain evidence="1">G3</strain>
    </source>
</reference>
<evidence type="ECO:0000313" key="1">
    <source>
        <dbReference type="EMBL" id="EAX99331.1"/>
    </source>
</evidence>
<dbReference type="InParanoid" id="A2F6X0"/>
<keyword evidence="2" id="KW-1185">Reference proteome</keyword>
<dbReference type="EMBL" id="DS113641">
    <property type="protein sequence ID" value="EAX99331.1"/>
    <property type="molecule type" value="Genomic_DNA"/>
</dbReference>
<sequence>MLVKYPQDCNKTFLPSVTSFSHVGCFAGTNITEFNCPRSIKSFGSRSFHKCPVLKVINLSQSPATLIETEMFYGCWSLETLILPPKTTTILGRILGEVNLTNLVLPPTVRTVSDSFLLSRIDVVEYCGHYNLNGYFQTESNFILVDVKYPYDIFMNTRNFNRELTKCPKERISSPAYEYMHHLLVIGRAYKRR</sequence>
<proteinExistence type="predicted"/>
<name>A2F6X0_TRIV3</name>
<evidence type="ECO:0000313" key="2">
    <source>
        <dbReference type="Proteomes" id="UP000001542"/>
    </source>
</evidence>
<dbReference type="AlphaFoldDB" id="A2F6X0"/>
<protein>
    <recommendedName>
        <fullName evidence="3">Surface antigen BspA-like</fullName>
    </recommendedName>
</protein>
<evidence type="ECO:0008006" key="3">
    <source>
        <dbReference type="Google" id="ProtNLM"/>
    </source>
</evidence>
<dbReference type="Pfam" id="PF13306">
    <property type="entry name" value="LRR_5"/>
    <property type="match status" value="1"/>
</dbReference>
<dbReference type="Proteomes" id="UP000001542">
    <property type="component" value="Unassembled WGS sequence"/>
</dbReference>
<dbReference type="SUPFAM" id="SSF52058">
    <property type="entry name" value="L domain-like"/>
    <property type="match status" value="1"/>
</dbReference>
<dbReference type="InterPro" id="IPR032675">
    <property type="entry name" value="LRR_dom_sf"/>
</dbReference>
<dbReference type="InterPro" id="IPR026906">
    <property type="entry name" value="LRR_5"/>
</dbReference>
<accession>A2F6X0</accession>
<dbReference type="VEuPathDB" id="TrichDB:TVAGG3_0007450"/>